<feature type="region of interest" description="Disordered" evidence="1">
    <location>
        <begin position="282"/>
        <end position="310"/>
    </location>
</feature>
<evidence type="ECO:0000313" key="2">
    <source>
        <dbReference type="EMBL" id="KAF5716323.1"/>
    </source>
</evidence>
<comment type="caution">
    <text evidence="2">The sequence shown here is derived from an EMBL/GenBank/DDBJ whole genome shotgun (WGS) entry which is preliminary data.</text>
</comment>
<dbReference type="AlphaFoldDB" id="A0A8H6DFX3"/>
<gene>
    <name evidence="2" type="ORF">FGLOB1_2603</name>
</gene>
<keyword evidence="3" id="KW-1185">Reference proteome</keyword>
<dbReference type="EMBL" id="JAAQPF010000093">
    <property type="protein sequence ID" value="KAF5716323.1"/>
    <property type="molecule type" value="Genomic_DNA"/>
</dbReference>
<proteinExistence type="predicted"/>
<evidence type="ECO:0000313" key="3">
    <source>
        <dbReference type="Proteomes" id="UP000532311"/>
    </source>
</evidence>
<evidence type="ECO:0000256" key="1">
    <source>
        <dbReference type="SAM" id="MobiDB-lite"/>
    </source>
</evidence>
<sequence length="310" mass="34261">MSDKKATKRKPFPTPTAKFSLGPPKLAIKPSKSNSKAAKPTGQKPERGSKPPKSTTPVVIADSDSSKDDDAIESDAETPTVRKLHVVKRAAPQVPSSAPKRLKSDGLLMPSTFVDTPAVYITAEPIARAPRLARRHEVACRECIDKWRTDSSWVCMMTESGKRPCVSCEIDGLRCSDDMLEDSRMDVQRVHEMADRHRLGLPVDPEAWRTGLSCVLSNVETFDAWQRARSASMQVEEVAAKIERHMSEERAALKALKEALKEEKSKRERLEVQVRVMQTQLDALQAGKDGDDEGAEEGDVDETWNAGSAK</sequence>
<feature type="region of interest" description="Disordered" evidence="1">
    <location>
        <begin position="1"/>
        <end position="80"/>
    </location>
</feature>
<dbReference type="Proteomes" id="UP000532311">
    <property type="component" value="Unassembled WGS sequence"/>
</dbReference>
<feature type="compositionally biased region" description="Acidic residues" evidence="1">
    <location>
        <begin position="290"/>
        <end position="302"/>
    </location>
</feature>
<name>A0A8H6DFX3_9HYPO</name>
<protein>
    <submittedName>
        <fullName evidence="2">Uncharacterized protein</fullName>
    </submittedName>
</protein>
<organism evidence="2 3">
    <name type="scientific">Fusarium globosum</name>
    <dbReference type="NCBI Taxonomy" id="78864"/>
    <lineage>
        <taxon>Eukaryota</taxon>
        <taxon>Fungi</taxon>
        <taxon>Dikarya</taxon>
        <taxon>Ascomycota</taxon>
        <taxon>Pezizomycotina</taxon>
        <taxon>Sordariomycetes</taxon>
        <taxon>Hypocreomycetidae</taxon>
        <taxon>Hypocreales</taxon>
        <taxon>Nectriaceae</taxon>
        <taxon>Fusarium</taxon>
        <taxon>Fusarium fujikuroi species complex</taxon>
    </lineage>
</organism>
<reference evidence="2 3" key="1">
    <citation type="submission" date="2020-05" db="EMBL/GenBank/DDBJ databases">
        <title>Identification and distribution of gene clusters putatively required for synthesis of sphingolipid metabolism inhibitors in phylogenetically diverse species of the filamentous fungus Fusarium.</title>
        <authorList>
            <person name="Kim H.-S."/>
            <person name="Busman M."/>
            <person name="Brown D.W."/>
            <person name="Divon H."/>
            <person name="Uhlig S."/>
            <person name="Proctor R.H."/>
        </authorList>
    </citation>
    <scope>NUCLEOTIDE SEQUENCE [LARGE SCALE GENOMIC DNA]</scope>
    <source>
        <strain evidence="2 3">NRRL 26131</strain>
    </source>
</reference>
<accession>A0A8H6DFX3</accession>
<feature type="compositionally biased region" description="Basic residues" evidence="1">
    <location>
        <begin position="1"/>
        <end position="11"/>
    </location>
</feature>
<feature type="compositionally biased region" description="Low complexity" evidence="1">
    <location>
        <begin position="29"/>
        <end position="40"/>
    </location>
</feature>